<feature type="chain" id="PRO_5046926381" evidence="2">
    <location>
        <begin position="26"/>
        <end position="526"/>
    </location>
</feature>
<proteinExistence type="predicted"/>
<keyword evidence="3" id="KW-1185">Reference proteome</keyword>
<keyword evidence="1" id="KW-1133">Transmembrane helix</keyword>
<accession>A0ABM0ZWH9</accession>
<evidence type="ECO:0000313" key="3">
    <source>
        <dbReference type="Proteomes" id="UP000694888"/>
    </source>
</evidence>
<dbReference type="RefSeq" id="XP_012935961.1">
    <property type="nucleotide sequence ID" value="XM_013080507.2"/>
</dbReference>
<protein>
    <submittedName>
        <fullName evidence="4">Uncharacterized protein LOC101850467</fullName>
    </submittedName>
</protein>
<feature type="transmembrane region" description="Helical" evidence="1">
    <location>
        <begin position="467"/>
        <end position="491"/>
    </location>
</feature>
<evidence type="ECO:0000313" key="4">
    <source>
        <dbReference type="RefSeq" id="XP_012935961.1"/>
    </source>
</evidence>
<dbReference type="GeneID" id="101850467"/>
<sequence>MRMTRVIHDLCTILTLLQMPDLIWSLSMSMDPLLATQGQPYYIRCTLKIQDDELAGSQAVDIYKRNMIIAQTGGEIKCVIRPDTWIGCNGPFKLPPKDKGCLCYNKKSTKEADAYRFFLYLKRVDERHSTMQFRCEFSNENTPETEIALATQQMNVYVLTTEDQHRVVYGCENTNFKFSWDYAQNCTVQGVRTVPRATKISWFKTSDTSCEKRDVMVELGSYDYYKALWGVSPFSPTRSEKYRRRIAYSPSKCNFMQLQLKGLKGDSGCYMIEVEVDRSSLRVVGQHKRRRRDVTVPPGVTQLINNLTELNTTRSPADLITTSVGTTQAAVTTTEPPQANQIQMSTTLIVSKPPGRKSKLHIEGSFSITGTLIITCSIRHYEEELGVPPVNITILRSGKRDAGCSRAGISRHTLILRSTSNVDNYSCIMEGPAMDCIKYADDPRRKAAVLDTTVIKKSGEYVHSLDVLVVLFGVEMVTCIGLLFWGLSLTLQHVLLIMRHRRDLVELKANVKLILWDYEDKEVRFN</sequence>
<keyword evidence="1" id="KW-0812">Transmembrane</keyword>
<name>A0ABM0ZWH9_APLCA</name>
<reference evidence="4" key="1">
    <citation type="submission" date="2025-08" db="UniProtKB">
        <authorList>
            <consortium name="RefSeq"/>
        </authorList>
    </citation>
    <scope>IDENTIFICATION</scope>
</reference>
<organism evidence="3 4">
    <name type="scientific">Aplysia californica</name>
    <name type="common">California sea hare</name>
    <dbReference type="NCBI Taxonomy" id="6500"/>
    <lineage>
        <taxon>Eukaryota</taxon>
        <taxon>Metazoa</taxon>
        <taxon>Spiralia</taxon>
        <taxon>Lophotrochozoa</taxon>
        <taxon>Mollusca</taxon>
        <taxon>Gastropoda</taxon>
        <taxon>Heterobranchia</taxon>
        <taxon>Euthyneura</taxon>
        <taxon>Tectipleura</taxon>
        <taxon>Aplysiida</taxon>
        <taxon>Aplysioidea</taxon>
        <taxon>Aplysiidae</taxon>
        <taxon>Aplysia</taxon>
    </lineage>
</organism>
<gene>
    <name evidence="4" type="primary">LOC101850467</name>
</gene>
<evidence type="ECO:0000256" key="2">
    <source>
        <dbReference type="SAM" id="SignalP"/>
    </source>
</evidence>
<keyword evidence="2" id="KW-0732">Signal</keyword>
<evidence type="ECO:0000256" key="1">
    <source>
        <dbReference type="SAM" id="Phobius"/>
    </source>
</evidence>
<dbReference type="Proteomes" id="UP000694888">
    <property type="component" value="Unplaced"/>
</dbReference>
<feature type="signal peptide" evidence="2">
    <location>
        <begin position="1"/>
        <end position="25"/>
    </location>
</feature>
<keyword evidence="1" id="KW-0472">Membrane</keyword>